<dbReference type="Proteomes" id="UP001500064">
    <property type="component" value="Unassembled WGS sequence"/>
</dbReference>
<dbReference type="SUPFAM" id="SSF46689">
    <property type="entry name" value="Homeodomain-like"/>
    <property type="match status" value="1"/>
</dbReference>
<dbReference type="SUPFAM" id="SSF48498">
    <property type="entry name" value="Tetracyclin repressor-like, C-terminal domain"/>
    <property type="match status" value="1"/>
</dbReference>
<dbReference type="Pfam" id="PF13977">
    <property type="entry name" value="TetR_C_6"/>
    <property type="match status" value="2"/>
</dbReference>
<comment type="caution">
    <text evidence="8">The sequence shown here is derived from an EMBL/GenBank/DDBJ whole genome shotgun (WGS) entry which is preliminary data.</text>
</comment>
<dbReference type="RefSeq" id="WP_346111952.1">
    <property type="nucleotide sequence ID" value="NZ_BAAAMU010000086.1"/>
</dbReference>
<keyword evidence="9" id="KW-1185">Reference proteome</keyword>
<protein>
    <submittedName>
        <fullName evidence="8">TetR family transcriptional regulator C-terminal domain-containing protein</fullName>
    </submittedName>
</protein>
<gene>
    <name evidence="8" type="ORF">GCM10009733_079590</name>
</gene>
<feature type="region of interest" description="Disordered" evidence="6">
    <location>
        <begin position="150"/>
        <end position="182"/>
    </location>
</feature>
<evidence type="ECO:0000313" key="9">
    <source>
        <dbReference type="Proteomes" id="UP001500064"/>
    </source>
</evidence>
<dbReference type="PRINTS" id="PR00455">
    <property type="entry name" value="HTHTETR"/>
</dbReference>
<evidence type="ECO:0000256" key="3">
    <source>
        <dbReference type="ARBA" id="ARBA00023125"/>
    </source>
</evidence>
<evidence type="ECO:0000313" key="8">
    <source>
        <dbReference type="EMBL" id="GAA1670284.1"/>
    </source>
</evidence>
<dbReference type="PANTHER" id="PTHR30055:SF234">
    <property type="entry name" value="HTH-TYPE TRANSCRIPTIONAL REGULATOR BETI"/>
    <property type="match status" value="1"/>
</dbReference>
<dbReference type="InterPro" id="IPR009057">
    <property type="entry name" value="Homeodomain-like_sf"/>
</dbReference>
<keyword evidence="3 5" id="KW-0238">DNA-binding</keyword>
<dbReference type="PROSITE" id="PS50977">
    <property type="entry name" value="HTH_TETR_2"/>
    <property type="match status" value="1"/>
</dbReference>
<dbReference type="EMBL" id="BAAAMU010000086">
    <property type="protein sequence ID" value="GAA1670284.1"/>
    <property type="molecule type" value="Genomic_DNA"/>
</dbReference>
<sequence length="228" mass="24703">MPKIVDHDERRREVLSAAGRVIVRDGIDAATTRAIAKEAGYSNGVLAHYFADKDEILLSALRQSHQRIRHRLTGKVTGAGGPGGSALAALRELLLDNLPLDDERARETRLEVSFWSRSLASERLAEVQRAEAGELRAAVRDLLGRARTAGELRDGAAPDDPTAHGLDAATVTGTGPGTETDPAIDELDDLAEHLLALMDGLSLHLLLYPERLTRADAERVMLKALDRL</sequence>
<feature type="domain" description="HTH tetR-type" evidence="7">
    <location>
        <begin position="8"/>
        <end position="68"/>
    </location>
</feature>
<keyword evidence="2" id="KW-0805">Transcription regulation</keyword>
<dbReference type="InterPro" id="IPR001647">
    <property type="entry name" value="HTH_TetR"/>
</dbReference>
<accession>A0ABN2GF97</accession>
<evidence type="ECO:0000259" key="7">
    <source>
        <dbReference type="PROSITE" id="PS50977"/>
    </source>
</evidence>
<evidence type="ECO:0000256" key="2">
    <source>
        <dbReference type="ARBA" id="ARBA00023015"/>
    </source>
</evidence>
<dbReference type="InterPro" id="IPR036271">
    <property type="entry name" value="Tet_transcr_reg_TetR-rel_C_sf"/>
</dbReference>
<evidence type="ECO:0000256" key="5">
    <source>
        <dbReference type="PROSITE-ProRule" id="PRU00335"/>
    </source>
</evidence>
<keyword evidence="1" id="KW-0678">Repressor</keyword>
<dbReference type="InterPro" id="IPR039538">
    <property type="entry name" value="BetI_C"/>
</dbReference>
<evidence type="ECO:0000256" key="6">
    <source>
        <dbReference type="SAM" id="MobiDB-lite"/>
    </source>
</evidence>
<feature type="DNA-binding region" description="H-T-H motif" evidence="5">
    <location>
        <begin position="31"/>
        <end position="50"/>
    </location>
</feature>
<evidence type="ECO:0000256" key="1">
    <source>
        <dbReference type="ARBA" id="ARBA00022491"/>
    </source>
</evidence>
<keyword evidence="4" id="KW-0804">Transcription</keyword>
<proteinExistence type="predicted"/>
<dbReference type="PANTHER" id="PTHR30055">
    <property type="entry name" value="HTH-TYPE TRANSCRIPTIONAL REGULATOR RUTR"/>
    <property type="match status" value="1"/>
</dbReference>
<name>A0ABN2GF97_9ACTN</name>
<dbReference type="Pfam" id="PF00440">
    <property type="entry name" value="TetR_N"/>
    <property type="match status" value="1"/>
</dbReference>
<organism evidence="8 9">
    <name type="scientific">Nonomuraea maheshkhaliensis</name>
    <dbReference type="NCBI Taxonomy" id="419590"/>
    <lineage>
        <taxon>Bacteria</taxon>
        <taxon>Bacillati</taxon>
        <taxon>Actinomycetota</taxon>
        <taxon>Actinomycetes</taxon>
        <taxon>Streptosporangiales</taxon>
        <taxon>Streptosporangiaceae</taxon>
        <taxon>Nonomuraea</taxon>
    </lineage>
</organism>
<reference evidence="8 9" key="1">
    <citation type="journal article" date="2019" name="Int. J. Syst. Evol. Microbiol.">
        <title>The Global Catalogue of Microorganisms (GCM) 10K type strain sequencing project: providing services to taxonomists for standard genome sequencing and annotation.</title>
        <authorList>
            <consortium name="The Broad Institute Genomics Platform"/>
            <consortium name="The Broad Institute Genome Sequencing Center for Infectious Disease"/>
            <person name="Wu L."/>
            <person name="Ma J."/>
        </authorList>
    </citation>
    <scope>NUCLEOTIDE SEQUENCE [LARGE SCALE GENOMIC DNA]</scope>
    <source>
        <strain evidence="8 9">JCM 13929</strain>
    </source>
</reference>
<evidence type="ECO:0000256" key="4">
    <source>
        <dbReference type="ARBA" id="ARBA00023163"/>
    </source>
</evidence>
<dbReference type="InterPro" id="IPR050109">
    <property type="entry name" value="HTH-type_TetR-like_transc_reg"/>
</dbReference>
<dbReference type="Gene3D" id="1.10.357.10">
    <property type="entry name" value="Tetracycline Repressor, domain 2"/>
    <property type="match status" value="1"/>
</dbReference>